<reference evidence="3 5" key="3">
    <citation type="submission" date="2016-10" db="EMBL/GenBank/DDBJ databases">
        <authorList>
            <person name="Varghese N."/>
            <person name="Submissions S."/>
        </authorList>
    </citation>
    <scope>NUCLEOTIDE SEQUENCE [LARGE SCALE GENOMIC DNA]</scope>
    <source>
        <strain evidence="3 5">ATCC 33218</strain>
    </source>
</reference>
<dbReference type="OrthoDB" id="9149570at2"/>
<accession>A0A098GEV6</accession>
<dbReference type="Proteomes" id="UP000182998">
    <property type="component" value="Unassembled WGS sequence"/>
</dbReference>
<sequence length="205" mass="23270">MTIKKNTPQFLRQSGLSFTTIINQTMDIIDDPASLGIYCYLASKPDNWEINNKELQSRFNKGFDFIKKRLADLREKGLIKKSAVRNETTGQIMRWEIILVNYQEAENPPSSESRKGKTQKVDFPPGGKTESNNNINIKIKDNINNISATNAAHHFVDNDYEVLDCDSTDNADYSNNQTNDQGTELKTHTGKTIPNKSDYCDNQTK</sequence>
<feature type="region of interest" description="Disordered" evidence="1">
    <location>
        <begin position="106"/>
        <end position="134"/>
    </location>
</feature>
<reference evidence="2" key="1">
    <citation type="submission" date="2014-09" db="EMBL/GenBank/DDBJ databases">
        <authorList>
            <person name="GOMEZ-VALERO Laura"/>
        </authorList>
    </citation>
    <scope>NUCLEOTIDE SEQUENCE</scope>
    <source>
        <strain evidence="2">ATCC33218</strain>
    </source>
</reference>
<dbReference type="EMBL" id="LN614830">
    <property type="protein sequence ID" value="CEG60999.1"/>
    <property type="molecule type" value="Genomic_DNA"/>
</dbReference>
<evidence type="ECO:0000313" key="5">
    <source>
        <dbReference type="Proteomes" id="UP000182998"/>
    </source>
</evidence>
<proteinExistence type="predicted"/>
<dbReference type="AlphaFoldDB" id="A0A098GEV6"/>
<keyword evidence="5" id="KW-1185">Reference proteome</keyword>
<dbReference type="KEGG" id="tmc:LMI_1703"/>
<dbReference type="EMBL" id="FMVN01000014">
    <property type="protein sequence ID" value="SCY70220.1"/>
    <property type="molecule type" value="Genomic_DNA"/>
</dbReference>
<evidence type="ECO:0000256" key="1">
    <source>
        <dbReference type="SAM" id="MobiDB-lite"/>
    </source>
</evidence>
<evidence type="ECO:0000313" key="4">
    <source>
        <dbReference type="Proteomes" id="UP000032414"/>
    </source>
</evidence>
<name>A0A098GEV6_LEGMI</name>
<dbReference type="RefSeq" id="WP_045099316.1">
    <property type="nucleotide sequence ID" value="NZ_FMVN01000014.1"/>
</dbReference>
<evidence type="ECO:0000313" key="3">
    <source>
        <dbReference type="EMBL" id="SCY70220.1"/>
    </source>
</evidence>
<reference evidence="4" key="2">
    <citation type="submission" date="2014-09" db="EMBL/GenBank/DDBJ databases">
        <authorList>
            <person name="Gomez-Valero L."/>
        </authorList>
    </citation>
    <scope>NUCLEOTIDE SEQUENCE [LARGE SCALE GENOMIC DNA]</scope>
    <source>
        <strain evidence="4">ATCC33218</strain>
    </source>
</reference>
<protein>
    <submittedName>
        <fullName evidence="2">Putative phage replication protein</fullName>
    </submittedName>
</protein>
<gene>
    <name evidence="2" type="ORF">LMI_1703</name>
    <name evidence="3" type="ORF">SAMN02982997_02567</name>
</gene>
<dbReference type="Proteomes" id="UP000032414">
    <property type="component" value="Chromosome I"/>
</dbReference>
<dbReference type="HOGENOM" id="CLU_1336972_0_0_6"/>
<dbReference type="PATRIC" id="fig|451.8.peg.1594"/>
<organism evidence="2 4">
    <name type="scientific">Legionella micdadei</name>
    <name type="common">Tatlockia micdadei</name>
    <dbReference type="NCBI Taxonomy" id="451"/>
    <lineage>
        <taxon>Bacteria</taxon>
        <taxon>Pseudomonadati</taxon>
        <taxon>Pseudomonadota</taxon>
        <taxon>Gammaproteobacteria</taxon>
        <taxon>Legionellales</taxon>
        <taxon>Legionellaceae</taxon>
        <taxon>Legionella</taxon>
    </lineage>
</organism>
<evidence type="ECO:0000313" key="2">
    <source>
        <dbReference type="EMBL" id="CEG60999.1"/>
    </source>
</evidence>
<feature type="region of interest" description="Disordered" evidence="1">
    <location>
        <begin position="171"/>
        <end position="205"/>
    </location>
</feature>